<feature type="region of interest" description="Disordered" evidence="1">
    <location>
        <begin position="224"/>
        <end position="271"/>
    </location>
</feature>
<protein>
    <submittedName>
        <fullName evidence="2">Uncharacterized protein</fullName>
    </submittedName>
</protein>
<feature type="compositionally biased region" description="Basic and acidic residues" evidence="1">
    <location>
        <begin position="47"/>
        <end position="56"/>
    </location>
</feature>
<proteinExistence type="predicted"/>
<evidence type="ECO:0000313" key="2">
    <source>
        <dbReference type="EMBL" id="KAL0305724.1"/>
    </source>
</evidence>
<evidence type="ECO:0000256" key="1">
    <source>
        <dbReference type="SAM" id="MobiDB-lite"/>
    </source>
</evidence>
<feature type="compositionally biased region" description="Basic and acidic residues" evidence="1">
    <location>
        <begin position="76"/>
        <end position="102"/>
    </location>
</feature>
<feature type="compositionally biased region" description="Basic and acidic residues" evidence="1">
    <location>
        <begin position="111"/>
        <end position="141"/>
    </location>
</feature>
<feature type="region of interest" description="Disordered" evidence="1">
    <location>
        <begin position="42"/>
        <end position="141"/>
    </location>
</feature>
<organism evidence="2">
    <name type="scientific">Sesamum radiatum</name>
    <name type="common">Black benniseed</name>
    <dbReference type="NCBI Taxonomy" id="300843"/>
    <lineage>
        <taxon>Eukaryota</taxon>
        <taxon>Viridiplantae</taxon>
        <taxon>Streptophyta</taxon>
        <taxon>Embryophyta</taxon>
        <taxon>Tracheophyta</taxon>
        <taxon>Spermatophyta</taxon>
        <taxon>Magnoliopsida</taxon>
        <taxon>eudicotyledons</taxon>
        <taxon>Gunneridae</taxon>
        <taxon>Pentapetalae</taxon>
        <taxon>asterids</taxon>
        <taxon>lamiids</taxon>
        <taxon>Lamiales</taxon>
        <taxon>Pedaliaceae</taxon>
        <taxon>Sesamum</taxon>
    </lineage>
</organism>
<dbReference type="EMBL" id="JACGWJ010000028">
    <property type="protein sequence ID" value="KAL0305724.1"/>
    <property type="molecule type" value="Genomic_DNA"/>
</dbReference>
<dbReference type="PANTHER" id="PTHR47372:SF24">
    <property type="entry name" value="LATE EMBRYOGENESIS ABUNDANT PROTEIN (LEA) FAMILY PROTEIN"/>
    <property type="match status" value="1"/>
</dbReference>
<accession>A0AAW2KHH4</accession>
<dbReference type="PANTHER" id="PTHR47372">
    <property type="entry name" value="DAUER UP-REGULATED-RELATED"/>
    <property type="match status" value="1"/>
</dbReference>
<dbReference type="Gene3D" id="6.10.140.1430">
    <property type="match status" value="2"/>
</dbReference>
<dbReference type="SUPFAM" id="SSF58113">
    <property type="entry name" value="Apolipoprotein A-I"/>
    <property type="match status" value="1"/>
</dbReference>
<comment type="caution">
    <text evidence="2">The sequence shown here is derived from an EMBL/GenBank/DDBJ whole genome shotgun (WGS) entry which is preliminary data.</text>
</comment>
<feature type="compositionally biased region" description="Basic and acidic residues" evidence="1">
    <location>
        <begin position="236"/>
        <end position="271"/>
    </location>
</feature>
<reference evidence="2" key="1">
    <citation type="submission" date="2020-06" db="EMBL/GenBank/DDBJ databases">
        <authorList>
            <person name="Li T."/>
            <person name="Hu X."/>
            <person name="Zhang T."/>
            <person name="Song X."/>
            <person name="Zhang H."/>
            <person name="Dai N."/>
            <person name="Sheng W."/>
            <person name="Hou X."/>
            <person name="Wei L."/>
        </authorList>
    </citation>
    <scope>NUCLEOTIDE SEQUENCE</scope>
    <source>
        <strain evidence="2">G02</strain>
        <tissue evidence="2">Leaf</tissue>
    </source>
</reference>
<dbReference type="AlphaFoldDB" id="A0AAW2KHH4"/>
<gene>
    <name evidence="2" type="ORF">Sradi_5989700</name>
</gene>
<sequence>MAAMSLTKNAILNLSKSLSHKFPSIPLRTKVSRVCFTSASRYSEGGKANDDRRREYSPYNADEAVQEPGGTDVQDTMDKAKEKTREMKEKAKGNAEDMRNKASDAAAKAADSAHDTKEKVKDTAHEMNEKSKEKLGPVADKAYEMREKTTDAAGHMADKTKEYADEAKEKTKEYAHGAKETTKDAAGNVADTAQSLGEKAKQTVQGAWGAAKETTQKIKETVVGKSDDVDLDDYMEDHVKKPAREDREKAMDEDVVELRRQGGEKQDQNKL</sequence>
<reference evidence="2" key="2">
    <citation type="journal article" date="2024" name="Plant">
        <title>Genomic evolution and insights into agronomic trait innovations of Sesamum species.</title>
        <authorList>
            <person name="Miao H."/>
            <person name="Wang L."/>
            <person name="Qu L."/>
            <person name="Liu H."/>
            <person name="Sun Y."/>
            <person name="Le M."/>
            <person name="Wang Q."/>
            <person name="Wei S."/>
            <person name="Zheng Y."/>
            <person name="Lin W."/>
            <person name="Duan Y."/>
            <person name="Cao H."/>
            <person name="Xiong S."/>
            <person name="Wang X."/>
            <person name="Wei L."/>
            <person name="Li C."/>
            <person name="Ma Q."/>
            <person name="Ju M."/>
            <person name="Zhao R."/>
            <person name="Li G."/>
            <person name="Mu C."/>
            <person name="Tian Q."/>
            <person name="Mei H."/>
            <person name="Zhang T."/>
            <person name="Gao T."/>
            <person name="Zhang H."/>
        </authorList>
    </citation>
    <scope>NUCLEOTIDE SEQUENCE</scope>
    <source>
        <strain evidence="2">G02</strain>
    </source>
</reference>
<name>A0AAW2KHH4_SESRA</name>